<keyword evidence="11" id="KW-1185">Reference proteome</keyword>
<evidence type="ECO:0000256" key="2">
    <source>
        <dbReference type="ARBA" id="ARBA00022840"/>
    </source>
</evidence>
<dbReference type="PANTHER" id="PTHR32071">
    <property type="entry name" value="TRANSCRIPTIONAL REGULATORY PROTEIN"/>
    <property type="match status" value="1"/>
</dbReference>
<dbReference type="Pfam" id="PF00072">
    <property type="entry name" value="Response_reg"/>
    <property type="match status" value="1"/>
</dbReference>
<gene>
    <name evidence="10" type="ORF">J421_2597</name>
</gene>
<dbReference type="GO" id="GO:0000160">
    <property type="term" value="P:phosphorelay signal transduction system"/>
    <property type="evidence" value="ECO:0007669"/>
    <property type="project" value="InterPro"/>
</dbReference>
<evidence type="ECO:0000259" key="8">
    <source>
        <dbReference type="PROSITE" id="PS50045"/>
    </source>
</evidence>
<dbReference type="GO" id="GO:0003677">
    <property type="term" value="F:DNA binding"/>
    <property type="evidence" value="ECO:0007669"/>
    <property type="project" value="UniProtKB-KW"/>
</dbReference>
<dbReference type="InterPro" id="IPR003593">
    <property type="entry name" value="AAA+_ATPase"/>
</dbReference>
<dbReference type="PROSITE" id="PS50045">
    <property type="entry name" value="SIGMA54_INTERACT_4"/>
    <property type="match status" value="1"/>
</dbReference>
<evidence type="ECO:0000256" key="3">
    <source>
        <dbReference type="ARBA" id="ARBA00023015"/>
    </source>
</evidence>
<reference evidence="10 11" key="1">
    <citation type="journal article" date="2014" name="Genome Announc.">
        <title>Genome Sequence and Methylome of Soil Bacterium Gemmatirosa kalamazoonensis KBS708T, a Member of the Rarely Cultivated Gemmatimonadetes Phylum.</title>
        <authorList>
            <person name="Debruyn J.M."/>
            <person name="Radosevich M."/>
            <person name="Wommack K.E."/>
            <person name="Polson S.W."/>
            <person name="Hauser L.J."/>
            <person name="Fawaz M.N."/>
            <person name="Korlach J."/>
            <person name="Tsai Y.C."/>
        </authorList>
    </citation>
    <scope>NUCLEOTIDE SEQUENCE [LARGE SCALE GENOMIC DNA]</scope>
    <source>
        <strain evidence="10 11">KBS708</strain>
    </source>
</reference>
<dbReference type="InterPro" id="IPR025943">
    <property type="entry name" value="Sigma_54_int_dom_ATP-bd_2"/>
</dbReference>
<dbReference type="PROSITE" id="PS00688">
    <property type="entry name" value="SIGMA54_INTERACT_3"/>
    <property type="match status" value="1"/>
</dbReference>
<evidence type="ECO:0000313" key="11">
    <source>
        <dbReference type="Proteomes" id="UP000019151"/>
    </source>
</evidence>
<keyword evidence="2" id="KW-0067">ATP-binding</keyword>
<dbReference type="GO" id="GO:0005524">
    <property type="term" value="F:ATP binding"/>
    <property type="evidence" value="ECO:0007669"/>
    <property type="project" value="UniProtKB-KW"/>
</dbReference>
<dbReference type="FunFam" id="3.40.50.300:FF:000006">
    <property type="entry name" value="DNA-binding transcriptional regulator NtrC"/>
    <property type="match status" value="1"/>
</dbReference>
<dbReference type="GO" id="GO:0006355">
    <property type="term" value="P:regulation of DNA-templated transcription"/>
    <property type="evidence" value="ECO:0007669"/>
    <property type="project" value="InterPro"/>
</dbReference>
<sequence>MPSVLLVDDEPNIRRMVGALLASEGYEVRDAADGASGLAQAAAAEPDVALLDLMMPGELDGLVVLEKLRERFPDVPVVMMSGRAGLADAVRAAKLGAFTFLEKPLTPEGVLLALAAALELRQARRAARALREDLGLAGTMIGDSAPMHALRELLARVGSSDARVLITGESGTGKELAAAAIHAASPRRDKPFVRVNCAAIPRDLVESEMFGHERGAFTGATERRIGRFELASGGTLLLDEVGDLGAEAQAKLLRAIEAGEIERVGGGKPIRVDVRIVSATNKDLARGASEGTFRDDLLFRLNVVPVALPPLRDRLEDLPALVTHFTALYRARSGAPAPQWGEDAMRALARYRWPGNVRELANIVERLAILHGGERVTGWHVREVLPVDDTPTSALAAVPAPRDAARGSVDGEVPLTEALDDYERELISRARSRRPRGTSRRRRAASRRIARASTGV</sequence>
<dbReference type="Gene3D" id="3.40.50.300">
    <property type="entry name" value="P-loop containing nucleotide triphosphate hydrolases"/>
    <property type="match status" value="1"/>
</dbReference>
<dbReference type="InParanoid" id="W0RGA7"/>
<name>W0RGA7_9BACT</name>
<dbReference type="InterPro" id="IPR011006">
    <property type="entry name" value="CheY-like_superfamily"/>
</dbReference>
<feature type="region of interest" description="Disordered" evidence="7">
    <location>
        <begin position="429"/>
        <end position="456"/>
    </location>
</feature>
<keyword evidence="1" id="KW-0547">Nucleotide-binding</keyword>
<dbReference type="AlphaFoldDB" id="W0RGA7"/>
<evidence type="ECO:0000313" key="10">
    <source>
        <dbReference type="EMBL" id="AHG90134.1"/>
    </source>
</evidence>
<feature type="compositionally biased region" description="Basic residues" evidence="7">
    <location>
        <begin position="430"/>
        <end position="450"/>
    </location>
</feature>
<feature type="domain" description="Response regulatory" evidence="9">
    <location>
        <begin position="3"/>
        <end position="118"/>
    </location>
</feature>
<dbReference type="SUPFAM" id="SSF52540">
    <property type="entry name" value="P-loop containing nucleoside triphosphate hydrolases"/>
    <property type="match status" value="1"/>
</dbReference>
<dbReference type="SMART" id="SM00382">
    <property type="entry name" value="AAA"/>
    <property type="match status" value="1"/>
</dbReference>
<dbReference type="Gene3D" id="3.40.50.2300">
    <property type="match status" value="1"/>
</dbReference>
<feature type="domain" description="Sigma-54 factor interaction" evidence="8">
    <location>
        <begin position="140"/>
        <end position="369"/>
    </location>
</feature>
<dbReference type="KEGG" id="gba:J421_2597"/>
<feature type="modified residue" description="4-aspartylphosphate" evidence="6">
    <location>
        <position position="52"/>
    </location>
</feature>
<proteinExistence type="predicted"/>
<dbReference type="Pfam" id="PF25601">
    <property type="entry name" value="AAA_lid_14"/>
    <property type="match status" value="1"/>
</dbReference>
<dbReference type="HOGENOM" id="CLU_000445_0_6_0"/>
<keyword evidence="3" id="KW-0805">Transcription regulation</keyword>
<evidence type="ECO:0000259" key="9">
    <source>
        <dbReference type="PROSITE" id="PS50110"/>
    </source>
</evidence>
<dbReference type="CDD" id="cd00009">
    <property type="entry name" value="AAA"/>
    <property type="match status" value="1"/>
</dbReference>
<dbReference type="InterPro" id="IPR027417">
    <property type="entry name" value="P-loop_NTPase"/>
</dbReference>
<keyword evidence="6" id="KW-0597">Phosphoprotein</keyword>
<dbReference type="Gene3D" id="1.10.8.60">
    <property type="match status" value="1"/>
</dbReference>
<keyword evidence="5" id="KW-0804">Transcription</keyword>
<organism evidence="10 11">
    <name type="scientific">Gemmatirosa kalamazoonensis</name>
    <dbReference type="NCBI Taxonomy" id="861299"/>
    <lineage>
        <taxon>Bacteria</taxon>
        <taxon>Pseudomonadati</taxon>
        <taxon>Gemmatimonadota</taxon>
        <taxon>Gemmatimonadia</taxon>
        <taxon>Gemmatimonadales</taxon>
        <taxon>Gemmatimonadaceae</taxon>
        <taxon>Gemmatirosa</taxon>
    </lineage>
</organism>
<evidence type="ECO:0000256" key="7">
    <source>
        <dbReference type="SAM" id="MobiDB-lite"/>
    </source>
</evidence>
<dbReference type="SMART" id="SM00448">
    <property type="entry name" value="REC"/>
    <property type="match status" value="1"/>
</dbReference>
<dbReference type="SUPFAM" id="SSF52172">
    <property type="entry name" value="CheY-like"/>
    <property type="match status" value="1"/>
</dbReference>
<dbReference type="EMBL" id="CP007128">
    <property type="protein sequence ID" value="AHG90134.1"/>
    <property type="molecule type" value="Genomic_DNA"/>
</dbReference>
<evidence type="ECO:0000256" key="6">
    <source>
        <dbReference type="PROSITE-ProRule" id="PRU00169"/>
    </source>
</evidence>
<evidence type="ECO:0000256" key="5">
    <source>
        <dbReference type="ARBA" id="ARBA00023163"/>
    </source>
</evidence>
<dbReference type="InterPro" id="IPR058031">
    <property type="entry name" value="AAA_lid_NorR"/>
</dbReference>
<dbReference type="InterPro" id="IPR001789">
    <property type="entry name" value="Sig_transdc_resp-reg_receiver"/>
</dbReference>
<dbReference type="Proteomes" id="UP000019151">
    <property type="component" value="Chromosome"/>
</dbReference>
<dbReference type="eggNOG" id="COG2204">
    <property type="taxonomic scope" value="Bacteria"/>
</dbReference>
<dbReference type="PROSITE" id="PS50110">
    <property type="entry name" value="RESPONSE_REGULATORY"/>
    <property type="match status" value="1"/>
</dbReference>
<dbReference type="Pfam" id="PF00158">
    <property type="entry name" value="Sigma54_activat"/>
    <property type="match status" value="1"/>
</dbReference>
<dbReference type="InterPro" id="IPR002078">
    <property type="entry name" value="Sigma_54_int"/>
</dbReference>
<keyword evidence="4" id="KW-0238">DNA-binding</keyword>
<dbReference type="FunCoup" id="W0RGA7">
    <property type="interactions" value="87"/>
</dbReference>
<dbReference type="PROSITE" id="PS00676">
    <property type="entry name" value="SIGMA54_INTERACT_2"/>
    <property type="match status" value="1"/>
</dbReference>
<protein>
    <submittedName>
        <fullName evidence="10">Sigma-54 factor interaction domain-containing protein</fullName>
    </submittedName>
</protein>
<evidence type="ECO:0000256" key="4">
    <source>
        <dbReference type="ARBA" id="ARBA00023125"/>
    </source>
</evidence>
<dbReference type="InterPro" id="IPR025944">
    <property type="entry name" value="Sigma_54_int_dom_CS"/>
</dbReference>
<accession>W0RGA7</accession>
<evidence type="ECO:0000256" key="1">
    <source>
        <dbReference type="ARBA" id="ARBA00022741"/>
    </source>
</evidence>
<dbReference type="STRING" id="861299.J421_2597"/>